<sequence length="68" mass="7431">MDTRDIRAAIIDAANSKAAPGTPIDLLDIGPRLVIEMNFTQDEVVNALYAMQSEGDIEMLSGNRIRVL</sequence>
<dbReference type="eggNOG" id="ENOG502ZZCW">
    <property type="taxonomic scope" value="Bacteria"/>
</dbReference>
<dbReference type="RefSeq" id="WP_016553922.1">
    <property type="nucleotide sequence ID" value="NZ_AEYE02000011.1"/>
</dbReference>
<accession>S3HKQ8</accession>
<keyword evidence="2" id="KW-1185">Reference proteome</keyword>
<proteinExistence type="predicted"/>
<protein>
    <submittedName>
        <fullName evidence="1">Uncharacterized protein</fullName>
    </submittedName>
</protein>
<evidence type="ECO:0000313" key="2">
    <source>
        <dbReference type="Proteomes" id="UP000014411"/>
    </source>
</evidence>
<dbReference type="HOGENOM" id="CLU_2864734_0_0_5"/>
<organism evidence="1 2">
    <name type="scientific">Rhizobium grahamii CCGE 502</name>
    <dbReference type="NCBI Taxonomy" id="990285"/>
    <lineage>
        <taxon>Bacteria</taxon>
        <taxon>Pseudomonadati</taxon>
        <taxon>Pseudomonadota</taxon>
        <taxon>Alphaproteobacteria</taxon>
        <taxon>Hyphomicrobiales</taxon>
        <taxon>Rhizobiaceae</taxon>
        <taxon>Rhizobium/Agrobacterium group</taxon>
        <taxon>Rhizobium</taxon>
    </lineage>
</organism>
<reference evidence="1 2" key="1">
    <citation type="journal article" date="2012" name="J. Bacteriol.">
        <title>Genome sequence of Rhizobium grahamii CCGE502, a broad-host-range symbiont with low nodulation competitiveness in Phaseolus vulgaris.</title>
        <authorList>
            <person name="Althabegoiti M.J."/>
            <person name="Lozano L."/>
            <person name="Torres-Tejerizo G."/>
            <person name="Ormeno-Orrillo E."/>
            <person name="Rogel M.A."/>
            <person name="Gonzalez V."/>
            <person name="Martinez-Romero E."/>
        </authorList>
    </citation>
    <scope>NUCLEOTIDE SEQUENCE [LARGE SCALE GENOMIC DNA]</scope>
    <source>
        <strain evidence="1 2">CCGE 502</strain>
    </source>
</reference>
<dbReference type="AlphaFoldDB" id="S3HKQ8"/>
<comment type="caution">
    <text evidence="1">The sequence shown here is derived from an EMBL/GenBank/DDBJ whole genome shotgun (WGS) entry which is preliminary data.</text>
</comment>
<dbReference type="EMBL" id="AEYE02000011">
    <property type="protein sequence ID" value="EPE98635.1"/>
    <property type="molecule type" value="Genomic_DNA"/>
</dbReference>
<name>S3HKQ8_9HYPH</name>
<gene>
    <name evidence="1" type="ORF">RGCCGE502_09420</name>
</gene>
<dbReference type="Proteomes" id="UP000014411">
    <property type="component" value="Unassembled WGS sequence"/>
</dbReference>
<evidence type="ECO:0000313" key="1">
    <source>
        <dbReference type="EMBL" id="EPE98635.1"/>
    </source>
</evidence>